<sequence length="50" mass="6041">MKTNQSKERQTTRLVQRDFFCFSKPSRNFEIKFHFNSISNSLFLSCRVHV</sequence>
<accession>A0A164KFD8</accession>
<evidence type="ECO:0000313" key="2">
    <source>
        <dbReference type="Proteomes" id="UP000076858"/>
    </source>
</evidence>
<proteinExistence type="predicted"/>
<evidence type="ECO:0000313" key="1">
    <source>
        <dbReference type="EMBL" id="KZS03213.1"/>
    </source>
</evidence>
<organism evidence="1 2">
    <name type="scientific">Daphnia magna</name>
    <dbReference type="NCBI Taxonomy" id="35525"/>
    <lineage>
        <taxon>Eukaryota</taxon>
        <taxon>Metazoa</taxon>
        <taxon>Ecdysozoa</taxon>
        <taxon>Arthropoda</taxon>
        <taxon>Crustacea</taxon>
        <taxon>Branchiopoda</taxon>
        <taxon>Diplostraca</taxon>
        <taxon>Cladocera</taxon>
        <taxon>Anomopoda</taxon>
        <taxon>Daphniidae</taxon>
        <taxon>Daphnia</taxon>
    </lineage>
</organism>
<gene>
    <name evidence="1" type="ORF">APZ42_034067</name>
</gene>
<dbReference type="Proteomes" id="UP000076858">
    <property type="component" value="Unassembled WGS sequence"/>
</dbReference>
<dbReference type="AlphaFoldDB" id="A0A164KFD8"/>
<protein>
    <submittedName>
        <fullName evidence="1">Uncharacterized protein</fullName>
    </submittedName>
</protein>
<dbReference type="EMBL" id="LRGB01003325">
    <property type="protein sequence ID" value="KZS03213.1"/>
    <property type="molecule type" value="Genomic_DNA"/>
</dbReference>
<comment type="caution">
    <text evidence="1">The sequence shown here is derived from an EMBL/GenBank/DDBJ whole genome shotgun (WGS) entry which is preliminary data.</text>
</comment>
<keyword evidence="2" id="KW-1185">Reference proteome</keyword>
<name>A0A164KFD8_9CRUS</name>
<reference evidence="1 2" key="1">
    <citation type="submission" date="2016-03" db="EMBL/GenBank/DDBJ databases">
        <title>EvidentialGene: Evidence-directed Construction of Genes on Genomes.</title>
        <authorList>
            <person name="Gilbert D.G."/>
            <person name="Choi J.-H."/>
            <person name="Mockaitis K."/>
            <person name="Colbourne J."/>
            <person name="Pfrender M."/>
        </authorList>
    </citation>
    <scope>NUCLEOTIDE SEQUENCE [LARGE SCALE GENOMIC DNA]</scope>
    <source>
        <strain evidence="1 2">Xinb3</strain>
        <tissue evidence="1">Complete organism</tissue>
    </source>
</reference>